<feature type="non-terminal residue" evidence="1">
    <location>
        <position position="107"/>
    </location>
</feature>
<evidence type="ECO:0008006" key="4">
    <source>
        <dbReference type="Google" id="ProtNLM"/>
    </source>
</evidence>
<evidence type="ECO:0000313" key="3">
    <source>
        <dbReference type="Proteomes" id="UP000006039"/>
    </source>
</evidence>
<keyword evidence="3" id="KW-1185">Reference proteome</keyword>
<dbReference type="Proteomes" id="UP000006039">
    <property type="component" value="Unassembled WGS sequence"/>
</dbReference>
<protein>
    <recommendedName>
        <fullName evidence="4">Integrase catalytic domain-containing protein</fullName>
    </recommendedName>
</protein>
<dbReference type="VEuPathDB" id="FungiDB:GGTG_04766"/>
<dbReference type="EnsemblFungi" id="EJT79682">
    <property type="protein sequence ID" value="EJT79682"/>
    <property type="gene ID" value="GGTG_04766"/>
</dbReference>
<accession>J8UWM4</accession>
<reference evidence="2" key="4">
    <citation type="journal article" date="2015" name="G3 (Bethesda)">
        <title>Genome sequences of three phytopathogenic species of the Magnaporthaceae family of fungi.</title>
        <authorList>
            <person name="Okagaki L.H."/>
            <person name="Nunes C.C."/>
            <person name="Sailsbery J."/>
            <person name="Clay B."/>
            <person name="Brown D."/>
            <person name="John T."/>
            <person name="Oh Y."/>
            <person name="Young N."/>
            <person name="Fitzgerald M."/>
            <person name="Haas B.J."/>
            <person name="Zeng Q."/>
            <person name="Young S."/>
            <person name="Adiconis X."/>
            <person name="Fan L."/>
            <person name="Levin J.Z."/>
            <person name="Mitchell T.K."/>
            <person name="Okubara P.A."/>
            <person name="Farman M.L."/>
            <person name="Kohn L.M."/>
            <person name="Birren B."/>
            <person name="Ma L.-J."/>
            <person name="Dean R.A."/>
        </authorList>
    </citation>
    <scope>NUCLEOTIDE SEQUENCE</scope>
    <source>
        <strain evidence="2">R3-111a-1</strain>
    </source>
</reference>
<dbReference type="EMBL" id="GL385396">
    <property type="protein sequence ID" value="EJT79682.1"/>
    <property type="molecule type" value="Genomic_DNA"/>
</dbReference>
<gene>
    <name evidence="2" type="primary">20345224</name>
    <name evidence="1" type="ORF">GGTG_04766</name>
</gene>
<reference evidence="3" key="1">
    <citation type="submission" date="2010-07" db="EMBL/GenBank/DDBJ databases">
        <title>The genome sequence of Gaeumannomyces graminis var. tritici strain R3-111a-1.</title>
        <authorList>
            <consortium name="The Broad Institute Genome Sequencing Platform"/>
            <person name="Ma L.-J."/>
            <person name="Dead R."/>
            <person name="Young S."/>
            <person name="Zeng Q."/>
            <person name="Koehrsen M."/>
            <person name="Alvarado L."/>
            <person name="Berlin A."/>
            <person name="Chapman S.B."/>
            <person name="Chen Z."/>
            <person name="Freedman E."/>
            <person name="Gellesch M."/>
            <person name="Goldberg J."/>
            <person name="Griggs A."/>
            <person name="Gujja S."/>
            <person name="Heilman E.R."/>
            <person name="Heiman D."/>
            <person name="Hepburn T."/>
            <person name="Howarth C."/>
            <person name="Jen D."/>
            <person name="Larson L."/>
            <person name="Mehta T."/>
            <person name="Neiman D."/>
            <person name="Pearson M."/>
            <person name="Roberts A."/>
            <person name="Saif S."/>
            <person name="Shea T."/>
            <person name="Shenoy N."/>
            <person name="Sisk P."/>
            <person name="Stolte C."/>
            <person name="Sykes S."/>
            <person name="Walk T."/>
            <person name="White J."/>
            <person name="Yandava C."/>
            <person name="Haas B."/>
            <person name="Nusbaum C."/>
            <person name="Birren B."/>
        </authorList>
    </citation>
    <scope>NUCLEOTIDE SEQUENCE [LARGE SCALE GENOMIC DNA]</scope>
    <source>
        <strain evidence="3">R3-111a-1</strain>
    </source>
</reference>
<sequence length="107" mass="12642">RFKFTLKNDKDFNYEIVVNVYYLGNKPVFYIINKSTKFNIAAILKNLFAKKTWEILKRCWINVYLKPLNVITYNAGTHFLKSAHSILRKAHLIIKAKCPDFALKLQF</sequence>
<dbReference type="GeneID" id="20345224"/>
<proteinExistence type="predicted"/>
<name>J8UWM4_GAET3</name>
<reference evidence="1" key="2">
    <citation type="submission" date="2010-07" db="EMBL/GenBank/DDBJ databases">
        <authorList>
            <consortium name="The Broad Institute Genome Sequencing Platform"/>
            <consortium name="Broad Institute Genome Sequencing Center for Infectious Disease"/>
            <person name="Ma L.-J."/>
            <person name="Dead R."/>
            <person name="Young S."/>
            <person name="Zeng Q."/>
            <person name="Koehrsen M."/>
            <person name="Alvarado L."/>
            <person name="Berlin A."/>
            <person name="Chapman S.B."/>
            <person name="Chen Z."/>
            <person name="Freedman E."/>
            <person name="Gellesch M."/>
            <person name="Goldberg J."/>
            <person name="Griggs A."/>
            <person name="Gujja S."/>
            <person name="Heilman E.R."/>
            <person name="Heiman D."/>
            <person name="Hepburn T."/>
            <person name="Howarth C."/>
            <person name="Jen D."/>
            <person name="Larson L."/>
            <person name="Mehta T."/>
            <person name="Neiman D."/>
            <person name="Pearson M."/>
            <person name="Roberts A."/>
            <person name="Saif S."/>
            <person name="Shea T."/>
            <person name="Shenoy N."/>
            <person name="Sisk P."/>
            <person name="Stolte C."/>
            <person name="Sykes S."/>
            <person name="Walk T."/>
            <person name="White J."/>
            <person name="Yandava C."/>
            <person name="Haas B."/>
            <person name="Nusbaum C."/>
            <person name="Birren B."/>
        </authorList>
    </citation>
    <scope>NUCLEOTIDE SEQUENCE</scope>
    <source>
        <strain evidence="1">R3-111a-1</strain>
    </source>
</reference>
<reference evidence="2" key="5">
    <citation type="submission" date="2018-04" db="UniProtKB">
        <authorList>
            <consortium name="EnsemblFungi"/>
        </authorList>
    </citation>
    <scope>IDENTIFICATION</scope>
    <source>
        <strain evidence="2">R3-111a-1</strain>
    </source>
</reference>
<reference evidence="1" key="3">
    <citation type="submission" date="2010-09" db="EMBL/GenBank/DDBJ databases">
        <title>Annotation of Gaeumannomyces graminis var. tritici R3-111a-1.</title>
        <authorList>
            <consortium name="The Broad Institute Genome Sequencing Platform"/>
            <person name="Ma L.-J."/>
            <person name="Dead R."/>
            <person name="Young S.K."/>
            <person name="Zeng Q."/>
            <person name="Gargeya S."/>
            <person name="Fitzgerald M."/>
            <person name="Haas B."/>
            <person name="Abouelleil A."/>
            <person name="Alvarado L."/>
            <person name="Arachchi H.M."/>
            <person name="Berlin A."/>
            <person name="Brown A."/>
            <person name="Chapman S.B."/>
            <person name="Chen Z."/>
            <person name="Dunbar C."/>
            <person name="Freedman E."/>
            <person name="Gearin G."/>
            <person name="Gellesch M."/>
            <person name="Goldberg J."/>
            <person name="Griggs A."/>
            <person name="Gujja S."/>
            <person name="Heiman D."/>
            <person name="Howarth C."/>
            <person name="Larson L."/>
            <person name="Lui A."/>
            <person name="MacDonald P.J.P."/>
            <person name="Mehta T."/>
            <person name="Montmayeur A."/>
            <person name="Murphy C."/>
            <person name="Neiman D."/>
            <person name="Pearson M."/>
            <person name="Priest M."/>
            <person name="Roberts A."/>
            <person name="Saif S."/>
            <person name="Shea T."/>
            <person name="Shenoy N."/>
            <person name="Sisk P."/>
            <person name="Stolte C."/>
            <person name="Sykes S."/>
            <person name="Yandava C."/>
            <person name="Wortman J."/>
            <person name="Nusbaum C."/>
            <person name="Birren B."/>
        </authorList>
    </citation>
    <scope>NUCLEOTIDE SEQUENCE</scope>
    <source>
        <strain evidence="1">R3-111a-1</strain>
    </source>
</reference>
<dbReference type="AlphaFoldDB" id="J8UWM4"/>
<organism evidence="1">
    <name type="scientific">Gaeumannomyces tritici (strain R3-111a-1)</name>
    <name type="common">Wheat and barley take-all root rot fungus</name>
    <name type="synonym">Gaeumannomyces graminis var. tritici</name>
    <dbReference type="NCBI Taxonomy" id="644352"/>
    <lineage>
        <taxon>Eukaryota</taxon>
        <taxon>Fungi</taxon>
        <taxon>Dikarya</taxon>
        <taxon>Ascomycota</taxon>
        <taxon>Pezizomycotina</taxon>
        <taxon>Sordariomycetes</taxon>
        <taxon>Sordariomycetidae</taxon>
        <taxon>Magnaporthales</taxon>
        <taxon>Magnaporthaceae</taxon>
        <taxon>Gaeumannomyces</taxon>
    </lineage>
</organism>
<evidence type="ECO:0000313" key="2">
    <source>
        <dbReference type="EnsemblFungi" id="EJT79682"/>
    </source>
</evidence>
<dbReference type="OrthoDB" id="5242358at2759"/>
<dbReference type="RefSeq" id="XP_009220827.1">
    <property type="nucleotide sequence ID" value="XM_009222563.1"/>
</dbReference>
<evidence type="ECO:0000313" key="1">
    <source>
        <dbReference type="EMBL" id="EJT79682.1"/>
    </source>
</evidence>
<dbReference type="STRING" id="644352.J8UWM4"/>